<feature type="domain" description="Response regulatory" evidence="5">
    <location>
        <begin position="832"/>
        <end position="947"/>
    </location>
</feature>
<dbReference type="GO" id="GO:0000155">
    <property type="term" value="F:phosphorelay sensor kinase activity"/>
    <property type="evidence" value="ECO:0007669"/>
    <property type="project" value="InterPro"/>
</dbReference>
<evidence type="ECO:0000256" key="1">
    <source>
        <dbReference type="ARBA" id="ARBA00022553"/>
    </source>
</evidence>
<dbReference type="SUPFAM" id="SSF55785">
    <property type="entry name" value="PYP-like sensor domain (PAS domain)"/>
    <property type="match status" value="1"/>
</dbReference>
<dbReference type="InterPro" id="IPR001789">
    <property type="entry name" value="Sig_transdc_resp-reg_receiver"/>
</dbReference>
<evidence type="ECO:0008006" key="9">
    <source>
        <dbReference type="Google" id="ProtNLM"/>
    </source>
</evidence>
<dbReference type="Gene3D" id="3.40.50.2300">
    <property type="match status" value="2"/>
</dbReference>
<dbReference type="PANTHER" id="PTHR43547:SF2">
    <property type="entry name" value="HYBRID SIGNAL TRANSDUCTION HISTIDINE KINASE C"/>
    <property type="match status" value="1"/>
</dbReference>
<dbReference type="InterPro" id="IPR000014">
    <property type="entry name" value="PAS"/>
</dbReference>
<dbReference type="SMART" id="SM00388">
    <property type="entry name" value="HisKA"/>
    <property type="match status" value="2"/>
</dbReference>
<feature type="region of interest" description="Disordered" evidence="3">
    <location>
        <begin position="1759"/>
        <end position="1799"/>
    </location>
</feature>
<dbReference type="InterPro" id="IPR036097">
    <property type="entry name" value="HisK_dim/P_sf"/>
</dbReference>
<feature type="modified residue" description="4-aspartylphosphate" evidence="2">
    <location>
        <position position="1467"/>
    </location>
</feature>
<sequence>MVVNPSDTSPRASVSYIETYPFPAFILTTQHARAGPSQSRIGWKNDKWDQWSGGESLEGLMQLEILEQFEQWVSADEKDTVFPLKARQKHLNLIKTIVPREEDLNSLCVITSLPSDFKTASIHPVTPNAPALIQSTPLVDPEAQHEPTYLSLDNNGISEKVLPPSLGCKSLLERTDWSKTRLGPREKWSSVIETMIEVVFRSPTQDALWLGDDFQMLYNDNYAQIVDHPHMWGRSARVKEAWGPVWDSVTHLIDRCLSAGEPCYREDDLLLYRRGPKGYWVEKYHTWSFIPLFDEDGKPLGLFNPTRDTTASVLARRRQETMRDLSEQLLTARTTNEFYYGIVEVLEQNPKDVPFLMCYSVEDGSQPNHVSLHLESSIGIPEGHQAAPPELVLPLSADRFSRASFGLKGNQLSSPTLSAISALSSGTGRMRYSYDKQSWPIAQAISTRQAVVVDDCTDLIKGFPLREWEALPESAIVVPISSETSVETPQAVIIIGLNIASPLDSVYEDWIHVLRAHLTTSLGTVRAAEAEINRQLEKDRMERAKTAWFQGAAHDLRSPLTLVAGPLDDVLRTALSSGQRTALSLAQRNLARVQRLVNALLDFSRIEAGKLTGRFMPLDLGTFVKDLAIMFKPAVERRRIDYNIHIEPHEGLVFVDPTLLETVVTNLISNALKYTEKGVITIELKYYLTHADIAIIDTGIGISATELSAVTDRFHRATTALSRGTEGTGIGLALSKEIVRLHGGDLLITSETAEESGGAHGSTFTARIPLIERQVVQDNLVRSDFGTYGQAVVEEAMHWILPSGSDLESIGSENNESSSSRAEGYLFDRNDVLLLVDDNTDMRHYVKNIFSPYCKVIEAVNGKQALELARKSPPDLILSDLMMPIMNGQELLEAIRSDPQTRVVPMVLLSAATDDELRLAALIEGAEDFMLKPFKPKELLARVHLHMQIGKKRAHLEMLYAQRQQELDVILDYCPSGIVRADATGKITYGNDTYRAYTGIPHDVDLNNWADYVDESIRDDLEFKWNQVVHGDERETTETWKWSNGTSVSGTFIRLDKIDSSLSGVLGCLSDVSYQEEKLLEAERRRIEAEESKQQQELLVDLTSHEIRTPVSAILQCSSLVKENLTALQGQLRAVGQNGFKATPELLAEIAEDLEALDSIHQCGLVQERIANDVLSLARIQLDMLSLHDFESDLKTEAKKIVSVFASEAKMKKIQLVLEFGENIDRAGITSIKTDHVRLHQVVTNLITNAIRFTASSKTRVITLKYEIGFAPPADDTCAPSSTQETAVTLPVEEDTKVWLFVAIKDTGPGLGPTEQAGLFQRFSQGNKMVHTRFGGSGLGLFICKRISELLGGRIELESQLGVGSVFRFFIQARTGHPQKTLEDTISTLKLTAPAPTLSYSPVKSITPGPVNIHFLIVEDNIINQTVLKRQIVKAGFTCDVANNGQEALDYIHDSTGKRIYDVILMDLEMPIMDGLTAVKHIRQSEAQGVLKPQLVIALTGNARQGQIDQALAAGMDDVIIKPYKLPDLIAKVKGKIPLSNGHKLFFNAPLTTLLLALASVTDFTTAKPAPRCSTNAECIRRGLPIRSPSKRAFHNSNLRARQAPSDALSFDYTGAVATYTIESAGDYFFTVQAGSGGMTEAGDYDSIGGSAAQVNSTIFLNANTVLNLVVGGQAGTASSGFGAGGGGGSFVYTTDNDLLIAAGGGGGGETAYPNTHPGADANSDFSTSASAGSTGVAGGTGGNGGSALTEYGAGGGGAGWLSSGSTPGTSSSGTGGSTKPSWTGGTTTTGASTAGGFGGGGGGGGSNGGGGGGGYSGGGGGGQYYAPGSGGGGANYVTAAGTDSSVTIGHTGNGVIIITQLTEAP</sequence>
<dbReference type="Gene3D" id="3.30.565.10">
    <property type="entry name" value="Histidine kinase-like ATPase, C-terminal domain"/>
    <property type="match status" value="2"/>
</dbReference>
<evidence type="ECO:0000313" key="8">
    <source>
        <dbReference type="Proteomes" id="UP000092583"/>
    </source>
</evidence>
<dbReference type="FunFam" id="3.40.50.2300:FF:000307">
    <property type="entry name" value="Receptor-like histidine kinase BpdS"/>
    <property type="match status" value="1"/>
</dbReference>
<feature type="domain" description="Histidine kinase" evidence="4">
    <location>
        <begin position="1102"/>
        <end position="1375"/>
    </location>
</feature>
<dbReference type="PROSITE" id="PS50109">
    <property type="entry name" value="HIS_KIN"/>
    <property type="match status" value="2"/>
</dbReference>
<keyword evidence="8" id="KW-1185">Reference proteome</keyword>
<dbReference type="InterPro" id="IPR004358">
    <property type="entry name" value="Sig_transdc_His_kin-like_C"/>
</dbReference>
<dbReference type="CDD" id="cd00130">
    <property type="entry name" value="PAS"/>
    <property type="match status" value="1"/>
</dbReference>
<protein>
    <recommendedName>
        <fullName evidence="9">Two-component system sensor protein</fullName>
    </recommendedName>
</protein>
<feature type="compositionally biased region" description="Low complexity" evidence="3">
    <location>
        <begin position="1761"/>
        <end position="1793"/>
    </location>
</feature>
<dbReference type="PROSITE" id="PS50112">
    <property type="entry name" value="PAS"/>
    <property type="match status" value="1"/>
</dbReference>
<dbReference type="PRINTS" id="PR00344">
    <property type="entry name" value="BCTRLSENSOR"/>
</dbReference>
<evidence type="ECO:0000259" key="5">
    <source>
        <dbReference type="PROSITE" id="PS50110"/>
    </source>
</evidence>
<accession>A0A1B9IG39</accession>
<evidence type="ECO:0000259" key="6">
    <source>
        <dbReference type="PROSITE" id="PS50112"/>
    </source>
</evidence>
<dbReference type="PROSITE" id="PS50110">
    <property type="entry name" value="RESPONSE_REGULATORY"/>
    <property type="match status" value="2"/>
</dbReference>
<feature type="region of interest" description="Disordered" evidence="3">
    <location>
        <begin position="1710"/>
        <end position="1742"/>
    </location>
</feature>
<dbReference type="InterPro" id="IPR011006">
    <property type="entry name" value="CheY-like_superfamily"/>
</dbReference>
<feature type="domain" description="Response regulatory" evidence="5">
    <location>
        <begin position="1414"/>
        <end position="1537"/>
    </location>
</feature>
<dbReference type="Proteomes" id="UP000092583">
    <property type="component" value="Unassembled WGS sequence"/>
</dbReference>
<dbReference type="SMART" id="SM00387">
    <property type="entry name" value="HATPase_c"/>
    <property type="match status" value="2"/>
</dbReference>
<evidence type="ECO:0000256" key="2">
    <source>
        <dbReference type="PROSITE-ProRule" id="PRU00169"/>
    </source>
</evidence>
<dbReference type="InterPro" id="IPR036890">
    <property type="entry name" value="HATPase_C_sf"/>
</dbReference>
<organism evidence="7 8">
    <name type="scientific">Kwoniella mangroviensis CBS 10435</name>
    <dbReference type="NCBI Taxonomy" id="1331196"/>
    <lineage>
        <taxon>Eukaryota</taxon>
        <taxon>Fungi</taxon>
        <taxon>Dikarya</taxon>
        <taxon>Basidiomycota</taxon>
        <taxon>Agaricomycotina</taxon>
        <taxon>Tremellomycetes</taxon>
        <taxon>Tremellales</taxon>
        <taxon>Cryptococcaceae</taxon>
        <taxon>Kwoniella</taxon>
    </lineage>
</organism>
<dbReference type="SUPFAM" id="SSF55874">
    <property type="entry name" value="ATPase domain of HSP90 chaperone/DNA topoisomerase II/histidine kinase"/>
    <property type="match status" value="2"/>
</dbReference>
<reference evidence="7 8" key="1">
    <citation type="submission" date="2013-07" db="EMBL/GenBank/DDBJ databases">
        <title>The Genome Sequence of Kwoniella mangroviensis CBS10435.</title>
        <authorList>
            <consortium name="The Broad Institute Genome Sequencing Platform"/>
            <person name="Cuomo C."/>
            <person name="Litvintseva A."/>
            <person name="Chen Y."/>
            <person name="Heitman J."/>
            <person name="Sun S."/>
            <person name="Springer D."/>
            <person name="Dromer F."/>
            <person name="Young S.K."/>
            <person name="Zeng Q."/>
            <person name="Gargeya S."/>
            <person name="Fitzgerald M."/>
            <person name="Abouelleil A."/>
            <person name="Alvarado L."/>
            <person name="Berlin A.M."/>
            <person name="Chapman S.B."/>
            <person name="Dewar J."/>
            <person name="Goldberg J."/>
            <person name="Griggs A."/>
            <person name="Gujja S."/>
            <person name="Hansen M."/>
            <person name="Howarth C."/>
            <person name="Imamovic A."/>
            <person name="Larimer J."/>
            <person name="McCowan C."/>
            <person name="Murphy C."/>
            <person name="Pearson M."/>
            <person name="Priest M."/>
            <person name="Roberts A."/>
            <person name="Saif S."/>
            <person name="Shea T."/>
            <person name="Sykes S."/>
            <person name="Wortman J."/>
            <person name="Nusbaum C."/>
            <person name="Birren B."/>
        </authorList>
    </citation>
    <scope>NUCLEOTIDE SEQUENCE [LARGE SCALE GENOMIC DNA]</scope>
    <source>
        <strain evidence="7 8">CBS 10435</strain>
    </source>
</reference>
<dbReference type="CDD" id="cd00082">
    <property type="entry name" value="HisKA"/>
    <property type="match status" value="2"/>
</dbReference>
<dbReference type="Gene3D" id="3.30.450.20">
    <property type="entry name" value="PAS domain"/>
    <property type="match status" value="2"/>
</dbReference>
<dbReference type="InterPro" id="IPR003594">
    <property type="entry name" value="HATPase_dom"/>
</dbReference>
<dbReference type="SUPFAM" id="SSF47384">
    <property type="entry name" value="Homodimeric domain of signal transducing histidine kinase"/>
    <property type="match status" value="2"/>
</dbReference>
<dbReference type="SMART" id="SM00448">
    <property type="entry name" value="REC"/>
    <property type="match status" value="2"/>
</dbReference>
<keyword evidence="1 2" id="KW-0597">Phosphoprotein</keyword>
<evidence type="ECO:0000313" key="7">
    <source>
        <dbReference type="EMBL" id="OCF54401.1"/>
    </source>
</evidence>
<dbReference type="InterPro" id="IPR003661">
    <property type="entry name" value="HisK_dim/P_dom"/>
</dbReference>
<feature type="modified residue" description="4-aspartylphosphate" evidence="2">
    <location>
        <position position="880"/>
    </location>
</feature>
<evidence type="ECO:0000256" key="3">
    <source>
        <dbReference type="SAM" id="MobiDB-lite"/>
    </source>
</evidence>
<dbReference type="Pfam" id="PF00512">
    <property type="entry name" value="HisKA"/>
    <property type="match status" value="1"/>
</dbReference>
<dbReference type="InterPro" id="IPR005467">
    <property type="entry name" value="His_kinase_dom"/>
</dbReference>
<gene>
    <name evidence="7" type="ORF">L486_07949</name>
</gene>
<dbReference type="Pfam" id="PF00072">
    <property type="entry name" value="Response_reg"/>
    <property type="match status" value="2"/>
</dbReference>
<dbReference type="CDD" id="cd17546">
    <property type="entry name" value="REC_hyHK_CKI1_RcsC-like"/>
    <property type="match status" value="1"/>
</dbReference>
<dbReference type="OrthoDB" id="60033at2759"/>
<dbReference type="Gene3D" id="1.10.287.130">
    <property type="match status" value="2"/>
</dbReference>
<dbReference type="PANTHER" id="PTHR43547">
    <property type="entry name" value="TWO-COMPONENT HISTIDINE KINASE"/>
    <property type="match status" value="1"/>
</dbReference>
<name>A0A1B9IG39_9TREE</name>
<dbReference type="SMART" id="SM00091">
    <property type="entry name" value="PAS"/>
    <property type="match status" value="1"/>
</dbReference>
<reference evidence="8" key="2">
    <citation type="submission" date="2013-12" db="EMBL/GenBank/DDBJ databases">
        <title>Evolution of pathogenesis and genome organization in the Tremellales.</title>
        <authorList>
            <person name="Cuomo C."/>
            <person name="Litvintseva A."/>
            <person name="Heitman J."/>
            <person name="Chen Y."/>
            <person name="Sun S."/>
            <person name="Springer D."/>
            <person name="Dromer F."/>
            <person name="Young S."/>
            <person name="Zeng Q."/>
            <person name="Chapman S."/>
            <person name="Gujja S."/>
            <person name="Saif S."/>
            <person name="Birren B."/>
        </authorList>
    </citation>
    <scope>NUCLEOTIDE SEQUENCE [LARGE SCALE GENOMIC DNA]</scope>
    <source>
        <strain evidence="8">CBS 10435</strain>
    </source>
</reference>
<dbReference type="SUPFAM" id="SSF52172">
    <property type="entry name" value="CheY-like"/>
    <property type="match status" value="2"/>
</dbReference>
<dbReference type="Pfam" id="PF02518">
    <property type="entry name" value="HATPase_c"/>
    <property type="match status" value="2"/>
</dbReference>
<dbReference type="STRING" id="1331196.A0A1B9IG39"/>
<dbReference type="InterPro" id="IPR035965">
    <property type="entry name" value="PAS-like_dom_sf"/>
</dbReference>
<feature type="domain" description="Histidine kinase" evidence="4">
    <location>
        <begin position="551"/>
        <end position="772"/>
    </location>
</feature>
<proteinExistence type="predicted"/>
<evidence type="ECO:0000259" key="4">
    <source>
        <dbReference type="PROSITE" id="PS50109"/>
    </source>
</evidence>
<dbReference type="EMBL" id="KI669470">
    <property type="protein sequence ID" value="OCF54401.1"/>
    <property type="molecule type" value="Genomic_DNA"/>
</dbReference>
<feature type="domain" description="PAS" evidence="6">
    <location>
        <begin position="963"/>
        <end position="1000"/>
    </location>
</feature>